<gene>
    <name evidence="1" type="ORF">O6H91_04G087300</name>
</gene>
<organism evidence="1 2">
    <name type="scientific">Diphasiastrum complanatum</name>
    <name type="common">Issler's clubmoss</name>
    <name type="synonym">Lycopodium complanatum</name>
    <dbReference type="NCBI Taxonomy" id="34168"/>
    <lineage>
        <taxon>Eukaryota</taxon>
        <taxon>Viridiplantae</taxon>
        <taxon>Streptophyta</taxon>
        <taxon>Embryophyta</taxon>
        <taxon>Tracheophyta</taxon>
        <taxon>Lycopodiopsida</taxon>
        <taxon>Lycopodiales</taxon>
        <taxon>Lycopodiaceae</taxon>
        <taxon>Lycopodioideae</taxon>
        <taxon>Diphasiastrum</taxon>
    </lineage>
</organism>
<accession>A0ACC2DZG1</accession>
<evidence type="ECO:0000313" key="1">
    <source>
        <dbReference type="EMBL" id="KAJ7559490.1"/>
    </source>
</evidence>
<keyword evidence="2" id="KW-1185">Reference proteome</keyword>
<protein>
    <submittedName>
        <fullName evidence="1">Uncharacterized protein</fullName>
    </submittedName>
</protein>
<proteinExistence type="predicted"/>
<evidence type="ECO:0000313" key="2">
    <source>
        <dbReference type="Proteomes" id="UP001162992"/>
    </source>
</evidence>
<comment type="caution">
    <text evidence="1">The sequence shown here is derived from an EMBL/GenBank/DDBJ whole genome shotgun (WGS) entry which is preliminary data.</text>
</comment>
<name>A0ACC2DZG1_DIPCM</name>
<reference evidence="2" key="1">
    <citation type="journal article" date="2024" name="Proc. Natl. Acad. Sci. U.S.A.">
        <title>Extraordinary preservation of gene collinearity over three hundred million years revealed in homosporous lycophytes.</title>
        <authorList>
            <person name="Li C."/>
            <person name="Wickell D."/>
            <person name="Kuo L.Y."/>
            <person name="Chen X."/>
            <person name="Nie B."/>
            <person name="Liao X."/>
            <person name="Peng D."/>
            <person name="Ji J."/>
            <person name="Jenkins J."/>
            <person name="Williams M."/>
            <person name="Shu S."/>
            <person name="Plott C."/>
            <person name="Barry K."/>
            <person name="Rajasekar S."/>
            <person name="Grimwood J."/>
            <person name="Han X."/>
            <person name="Sun S."/>
            <person name="Hou Z."/>
            <person name="He W."/>
            <person name="Dai G."/>
            <person name="Sun C."/>
            <person name="Schmutz J."/>
            <person name="Leebens-Mack J.H."/>
            <person name="Li F.W."/>
            <person name="Wang L."/>
        </authorList>
    </citation>
    <scope>NUCLEOTIDE SEQUENCE [LARGE SCALE GENOMIC DNA]</scope>
    <source>
        <strain evidence="2">cv. PW_Plant_1</strain>
    </source>
</reference>
<dbReference type="Proteomes" id="UP001162992">
    <property type="component" value="Chromosome 4"/>
</dbReference>
<sequence length="294" mass="32232">MVIQVDKGGKGHYRTVQEAVDSVPCWNTQRIVIVIHTGLYREKVTVPYNKPFITFKGSGRGGTIISWGDTANIAGGTYESTSVAIDADYFIAKGMTFTNTAPIPSPGAIGKQAVALRVNGNKAAFYNCQILGAQDTLFDAAGLHLFKNCFIQGTIDFIFGNGQSLYLGCILNSIASTYGSIAAQNRQEPQESTGFSFVNCKITGTGLLYLGRAMGPYSRIVFSNTYIDNIIAPDGWNDWFDAQREKTVFYGQYKCSGPGSNTQDWVPWSHVLSNDEAQQYQSLNFIDGTEWLKV</sequence>
<dbReference type="EMBL" id="CM055095">
    <property type="protein sequence ID" value="KAJ7559490.1"/>
    <property type="molecule type" value="Genomic_DNA"/>
</dbReference>